<reference evidence="8 9" key="1">
    <citation type="submission" date="2017-03" db="EMBL/GenBank/DDBJ databases">
        <title>Genomes of endolithic fungi from Antarctica.</title>
        <authorList>
            <person name="Coleine C."/>
            <person name="Masonjones S."/>
            <person name="Stajich J.E."/>
        </authorList>
    </citation>
    <scope>NUCLEOTIDE SEQUENCE [LARGE SCALE GENOMIC DNA]</scope>
    <source>
        <strain evidence="8 9">CCFEE 6314</strain>
    </source>
</reference>
<keyword evidence="4" id="KW-0274">FAD</keyword>
<evidence type="ECO:0000256" key="2">
    <source>
        <dbReference type="ARBA" id="ARBA00010989"/>
    </source>
</evidence>
<evidence type="ECO:0000256" key="3">
    <source>
        <dbReference type="ARBA" id="ARBA00022630"/>
    </source>
</evidence>
<evidence type="ECO:0000256" key="4">
    <source>
        <dbReference type="ARBA" id="ARBA00022827"/>
    </source>
</evidence>
<dbReference type="OrthoDB" id="2219495at2759"/>
<comment type="cofactor">
    <cofactor evidence="1">
        <name>FAD</name>
        <dbReference type="ChEBI" id="CHEBI:57692"/>
    </cofactor>
</comment>
<proteinExistence type="inferred from homology"/>
<dbReference type="Gene3D" id="3.30.9.10">
    <property type="entry name" value="D-Amino Acid Oxidase, subunit A, domain 2"/>
    <property type="match status" value="1"/>
</dbReference>
<dbReference type="InterPro" id="IPR036188">
    <property type="entry name" value="FAD/NAD-bd_sf"/>
</dbReference>
<dbReference type="AlphaFoldDB" id="A0A438MU57"/>
<organism evidence="8 9">
    <name type="scientific">Exophiala mesophila</name>
    <name type="common">Black yeast-like fungus</name>
    <dbReference type="NCBI Taxonomy" id="212818"/>
    <lineage>
        <taxon>Eukaryota</taxon>
        <taxon>Fungi</taxon>
        <taxon>Dikarya</taxon>
        <taxon>Ascomycota</taxon>
        <taxon>Pezizomycotina</taxon>
        <taxon>Eurotiomycetes</taxon>
        <taxon>Chaetothyriomycetidae</taxon>
        <taxon>Chaetothyriales</taxon>
        <taxon>Herpotrichiellaceae</taxon>
        <taxon>Exophiala</taxon>
    </lineage>
</organism>
<dbReference type="PRINTS" id="PR00420">
    <property type="entry name" value="RNGMNOXGNASE"/>
</dbReference>
<dbReference type="Proteomes" id="UP000288859">
    <property type="component" value="Unassembled WGS sequence"/>
</dbReference>
<dbReference type="VEuPathDB" id="FungiDB:PV10_02025"/>
<evidence type="ECO:0000313" key="8">
    <source>
        <dbReference type="EMBL" id="RVX67199.1"/>
    </source>
</evidence>
<keyword evidence="5" id="KW-0560">Oxidoreductase</keyword>
<dbReference type="Gene3D" id="3.50.50.60">
    <property type="entry name" value="FAD/NAD(P)-binding domain"/>
    <property type="match status" value="1"/>
</dbReference>
<keyword evidence="6" id="KW-1133">Transmembrane helix</keyword>
<keyword evidence="6" id="KW-0472">Membrane</keyword>
<comment type="caution">
    <text evidence="8">The sequence shown here is derived from an EMBL/GenBank/DDBJ whole genome shotgun (WGS) entry which is preliminary data.</text>
</comment>
<dbReference type="PANTHER" id="PTHR10961">
    <property type="entry name" value="PEROXISOMAL SARCOSINE OXIDASE"/>
    <property type="match status" value="1"/>
</dbReference>
<dbReference type="InterPro" id="IPR006076">
    <property type="entry name" value="FAD-dep_OxRdtase"/>
</dbReference>
<evidence type="ECO:0000256" key="1">
    <source>
        <dbReference type="ARBA" id="ARBA00001974"/>
    </source>
</evidence>
<dbReference type="EMBL" id="NAJM01000051">
    <property type="protein sequence ID" value="RVX67199.1"/>
    <property type="molecule type" value="Genomic_DNA"/>
</dbReference>
<comment type="similarity">
    <text evidence="2">Belongs to the MSOX/MTOX family.</text>
</comment>
<accession>A0A438MU57</accession>
<feature type="domain" description="FAD dependent oxidoreductase" evidence="7">
    <location>
        <begin position="8"/>
        <end position="404"/>
    </location>
</feature>
<evidence type="ECO:0000259" key="7">
    <source>
        <dbReference type="Pfam" id="PF01266"/>
    </source>
</evidence>
<gene>
    <name evidence="8" type="ORF">B0A52_08633</name>
</gene>
<keyword evidence="6" id="KW-0812">Transmembrane</keyword>
<evidence type="ECO:0000313" key="9">
    <source>
        <dbReference type="Proteomes" id="UP000288859"/>
    </source>
</evidence>
<feature type="transmembrane region" description="Helical" evidence="6">
    <location>
        <begin position="6"/>
        <end position="25"/>
    </location>
</feature>
<dbReference type="InterPro" id="IPR045170">
    <property type="entry name" value="MTOX"/>
</dbReference>
<dbReference type="PANTHER" id="PTHR10961:SF15">
    <property type="entry name" value="FAD DEPENDENT OXIDOREDUCTASE DOMAIN-CONTAINING PROTEIN"/>
    <property type="match status" value="1"/>
</dbReference>
<dbReference type="Pfam" id="PF01266">
    <property type="entry name" value="DAO"/>
    <property type="match status" value="1"/>
</dbReference>
<dbReference type="GO" id="GO:0008115">
    <property type="term" value="F:sarcosine oxidase activity"/>
    <property type="evidence" value="ECO:0007669"/>
    <property type="project" value="TreeGrafter"/>
</dbReference>
<dbReference type="GO" id="GO:0050660">
    <property type="term" value="F:flavin adenine dinucleotide binding"/>
    <property type="evidence" value="ECO:0007669"/>
    <property type="project" value="InterPro"/>
</dbReference>
<name>A0A438MU57_EXOME</name>
<sequence length="408" mass="45211">MVASESQIIIVGAGVFGLSTALWLARAGYKNITIFDRSPLDEGKYDPSKGCDGASADINKIFRTSYGIQEHYEELAIEARDVWLAWNEAIRHSPSSQLPAGLTPEDQLLDLCGIFFLAAGETMPDLYKKSLDLMEKRDAASRRRQFVKGNKEDESRLYEIDSKWGMPFHALDTINGHDTCGFLDTQGGIMLADKACLYAKYLCEKAGIKFIVGSPQGRVEKLIVEGDGSNKKIAGIMTFDGQTHLAGLTIVADLALGGGWTADIIPEAHRTVETTAGTVVFIDIPEDRTDLQEKFDSRNYPAWAYEQGSVYQFSRSSYGTWAHVLIKTPNIRRTSTPRTRDTELPISTVPLKGVEILKAIIAKAFPELAEIGFTDTRLCWYIDSIDEEFVIDYVPGYSDTLFICSGGW</sequence>
<protein>
    <recommendedName>
        <fullName evidence="7">FAD dependent oxidoreductase domain-containing protein</fullName>
    </recommendedName>
</protein>
<evidence type="ECO:0000256" key="5">
    <source>
        <dbReference type="ARBA" id="ARBA00023002"/>
    </source>
</evidence>
<dbReference type="SUPFAM" id="SSF51905">
    <property type="entry name" value="FAD/NAD(P)-binding domain"/>
    <property type="match status" value="1"/>
</dbReference>
<evidence type="ECO:0000256" key="6">
    <source>
        <dbReference type="SAM" id="Phobius"/>
    </source>
</evidence>
<keyword evidence="3" id="KW-0285">Flavoprotein</keyword>